<feature type="compositionally biased region" description="Low complexity" evidence="1">
    <location>
        <begin position="1"/>
        <end position="19"/>
    </location>
</feature>
<feature type="compositionally biased region" description="Basic and acidic residues" evidence="1">
    <location>
        <begin position="147"/>
        <end position="156"/>
    </location>
</feature>
<dbReference type="EMBL" id="SEKV01000284">
    <property type="protein sequence ID" value="TFY59849.1"/>
    <property type="molecule type" value="Genomic_DNA"/>
</dbReference>
<dbReference type="AlphaFoldDB" id="A0A4Y9YG16"/>
<feature type="compositionally biased region" description="Basic residues" evidence="1">
    <location>
        <begin position="166"/>
        <end position="181"/>
    </location>
</feature>
<proteinExistence type="predicted"/>
<protein>
    <submittedName>
        <fullName evidence="2">Uncharacterized protein</fullName>
    </submittedName>
</protein>
<feature type="region of interest" description="Disordered" evidence="1">
    <location>
        <begin position="1"/>
        <end position="35"/>
    </location>
</feature>
<feature type="region of interest" description="Disordered" evidence="1">
    <location>
        <begin position="128"/>
        <end position="309"/>
    </location>
</feature>
<gene>
    <name evidence="2" type="ORF">EVJ58_g5526</name>
</gene>
<name>A0A4Y9YG16_9APHY</name>
<comment type="caution">
    <text evidence="2">The sequence shown here is derived from an EMBL/GenBank/DDBJ whole genome shotgun (WGS) entry which is preliminary data.</text>
</comment>
<feature type="compositionally biased region" description="Basic and acidic residues" evidence="1">
    <location>
        <begin position="231"/>
        <end position="250"/>
    </location>
</feature>
<feature type="compositionally biased region" description="Polar residues" evidence="1">
    <location>
        <begin position="251"/>
        <end position="266"/>
    </location>
</feature>
<evidence type="ECO:0000313" key="2">
    <source>
        <dbReference type="EMBL" id="TFY59849.1"/>
    </source>
</evidence>
<feature type="compositionally biased region" description="Polar residues" evidence="1">
    <location>
        <begin position="214"/>
        <end position="223"/>
    </location>
</feature>
<organism evidence="2 3">
    <name type="scientific">Rhodofomes roseus</name>
    <dbReference type="NCBI Taxonomy" id="34475"/>
    <lineage>
        <taxon>Eukaryota</taxon>
        <taxon>Fungi</taxon>
        <taxon>Dikarya</taxon>
        <taxon>Basidiomycota</taxon>
        <taxon>Agaricomycotina</taxon>
        <taxon>Agaricomycetes</taxon>
        <taxon>Polyporales</taxon>
        <taxon>Rhodofomes</taxon>
    </lineage>
</organism>
<dbReference type="Proteomes" id="UP000298390">
    <property type="component" value="Unassembled WGS sequence"/>
</dbReference>
<feature type="compositionally biased region" description="Basic and acidic residues" evidence="1">
    <location>
        <begin position="283"/>
        <end position="295"/>
    </location>
</feature>
<feature type="compositionally biased region" description="Low complexity" evidence="1">
    <location>
        <begin position="192"/>
        <end position="213"/>
    </location>
</feature>
<evidence type="ECO:0000256" key="1">
    <source>
        <dbReference type="SAM" id="MobiDB-lite"/>
    </source>
</evidence>
<evidence type="ECO:0000313" key="3">
    <source>
        <dbReference type="Proteomes" id="UP000298390"/>
    </source>
</evidence>
<accession>A0A4Y9YG16</accession>
<sequence>MSPHNPNNNLNANGAGHPPDSCPPTPTPLDRLRASSLVRHPGHRINAEPNVPSPNVNPWSAARPLSPVERTGISFAEMVTRPPSPRNSAGEVATGQPIVDVNIADANTGADPTTQSQDPTIVRNSEVAEETENVENVGDIENIENIDNGHETDKGETQTTVPTRTSRAKRNKGKGKAKKSKLAPTTENDEGATSITNTVTTTTATSDQVVADTPQQNTRVVSDSRTKRRRVETDVGGRDDTTNARLRERNMQQQGAMDDLSTQPAPSTDVDQDGNTTMYDPDPDSRTNPDDELRRQQRAARARNTSPATWTLHARPITMDGPAYPNAGPRTTRVHGMLPVDWYEDDHSIEGENTS</sequence>
<reference evidence="2 3" key="1">
    <citation type="submission" date="2019-01" db="EMBL/GenBank/DDBJ databases">
        <title>Genome sequencing of the rare red list fungi Fomitopsis rosea.</title>
        <authorList>
            <person name="Buettner E."/>
            <person name="Kellner H."/>
        </authorList>
    </citation>
    <scope>NUCLEOTIDE SEQUENCE [LARGE SCALE GENOMIC DNA]</scope>
    <source>
        <strain evidence="2 3">DSM 105464</strain>
    </source>
</reference>